<dbReference type="AlphaFoldDB" id="A0A0M3HUX9"/>
<evidence type="ECO:0000313" key="2">
    <source>
        <dbReference type="WBParaSite" id="ALUE_0000666501-mRNA-1"/>
    </source>
</evidence>
<protein>
    <submittedName>
        <fullName evidence="2">Uncharacterized protein</fullName>
    </submittedName>
</protein>
<dbReference type="WBParaSite" id="ALUE_0000666501-mRNA-1">
    <property type="protein sequence ID" value="ALUE_0000666501-mRNA-1"/>
    <property type="gene ID" value="ALUE_0000666501"/>
</dbReference>
<organism evidence="1 2">
    <name type="scientific">Ascaris lumbricoides</name>
    <name type="common">Giant roundworm</name>
    <dbReference type="NCBI Taxonomy" id="6252"/>
    <lineage>
        <taxon>Eukaryota</taxon>
        <taxon>Metazoa</taxon>
        <taxon>Ecdysozoa</taxon>
        <taxon>Nematoda</taxon>
        <taxon>Chromadorea</taxon>
        <taxon>Rhabditida</taxon>
        <taxon>Spirurina</taxon>
        <taxon>Ascaridomorpha</taxon>
        <taxon>Ascaridoidea</taxon>
        <taxon>Ascarididae</taxon>
        <taxon>Ascaris</taxon>
    </lineage>
</organism>
<evidence type="ECO:0000313" key="1">
    <source>
        <dbReference type="Proteomes" id="UP000036681"/>
    </source>
</evidence>
<name>A0A0M3HUX9_ASCLU</name>
<keyword evidence="1" id="KW-1185">Reference proteome</keyword>
<sequence length="68" mass="7873">MALVKRRDCNKWMHCRCFLSEATIRTCGENMVRGQRTSLAHPSINDKRVVQRSVNEELLERARDTAAI</sequence>
<dbReference type="Proteomes" id="UP000036681">
    <property type="component" value="Unplaced"/>
</dbReference>
<reference evidence="2" key="1">
    <citation type="submission" date="2017-02" db="UniProtKB">
        <authorList>
            <consortium name="WormBaseParasite"/>
        </authorList>
    </citation>
    <scope>IDENTIFICATION</scope>
</reference>
<accession>A0A0M3HUX9</accession>
<proteinExistence type="predicted"/>